<keyword evidence="1" id="KW-0812">Transmembrane</keyword>
<evidence type="ECO:0000256" key="1">
    <source>
        <dbReference type="SAM" id="Phobius"/>
    </source>
</evidence>
<evidence type="ECO:0000313" key="2">
    <source>
        <dbReference type="EMBL" id="SJN25373.1"/>
    </source>
</evidence>
<proteinExistence type="predicted"/>
<dbReference type="NCBIfam" id="TIGR03949">
    <property type="entry name" value="bact_IIb_cerein"/>
    <property type="match status" value="1"/>
</dbReference>
<reference evidence="2 3" key="1">
    <citation type="submission" date="2017-02" db="EMBL/GenBank/DDBJ databases">
        <authorList>
            <person name="Peterson S.W."/>
        </authorList>
    </citation>
    <scope>NUCLEOTIDE SEQUENCE [LARGE SCALE GENOMIC DNA]</scope>
    <source>
        <strain evidence="2 3">42ea</strain>
    </source>
</reference>
<dbReference type="AlphaFoldDB" id="A0A1R4J143"/>
<feature type="transmembrane region" description="Helical" evidence="1">
    <location>
        <begin position="27"/>
        <end position="51"/>
    </location>
</feature>
<dbReference type="Proteomes" id="UP000195611">
    <property type="component" value="Unassembled WGS sequence"/>
</dbReference>
<sequence length="60" mass="6061">MSNVVTLEKSNYKVIDDNELVEISGGFVITGTMVAAGVGIVAGGVAVGYAAGTVIESWIS</sequence>
<protein>
    <recommendedName>
        <fullName evidence="4">Class IIb bacteriocin, lactobin A/cerein 7B family</fullName>
    </recommendedName>
</protein>
<organism evidence="2 3">
    <name type="scientific">Marinilactibacillus psychrotolerans 42ea</name>
    <dbReference type="NCBI Taxonomy" id="1255609"/>
    <lineage>
        <taxon>Bacteria</taxon>
        <taxon>Bacillati</taxon>
        <taxon>Bacillota</taxon>
        <taxon>Bacilli</taxon>
        <taxon>Lactobacillales</taxon>
        <taxon>Carnobacteriaceae</taxon>
        <taxon>Marinilactibacillus</taxon>
    </lineage>
</organism>
<evidence type="ECO:0008006" key="4">
    <source>
        <dbReference type="Google" id="ProtNLM"/>
    </source>
</evidence>
<keyword evidence="1" id="KW-0472">Membrane</keyword>
<dbReference type="InterPro" id="IPR023991">
    <property type="entry name" value="Bacteriocin_IIb_lactobn/cerein"/>
</dbReference>
<dbReference type="GO" id="GO:0042742">
    <property type="term" value="P:defense response to bacterium"/>
    <property type="evidence" value="ECO:0007669"/>
    <property type="project" value="InterPro"/>
</dbReference>
<dbReference type="Pfam" id="PF10439">
    <property type="entry name" value="Bacteriocin_IIc"/>
    <property type="match status" value="1"/>
</dbReference>
<name>A0A1R4J143_9LACT</name>
<accession>A0A1R4J143</accession>
<dbReference type="RefSeq" id="WP_087057426.1">
    <property type="nucleotide sequence ID" value="NZ_FUKW01000056.1"/>
</dbReference>
<dbReference type="InterPro" id="IPR019493">
    <property type="entry name" value="Bacteriocin_IIb_lactacin-rel"/>
</dbReference>
<gene>
    <name evidence="2" type="ORF">FM115_03330</name>
</gene>
<evidence type="ECO:0000313" key="3">
    <source>
        <dbReference type="Proteomes" id="UP000195611"/>
    </source>
</evidence>
<keyword evidence="1" id="KW-1133">Transmembrane helix</keyword>
<dbReference type="EMBL" id="FUKW01000056">
    <property type="protein sequence ID" value="SJN25373.1"/>
    <property type="molecule type" value="Genomic_DNA"/>
</dbReference>